<dbReference type="SUPFAM" id="SSF51735">
    <property type="entry name" value="NAD(P)-binding Rossmann-fold domains"/>
    <property type="match status" value="1"/>
</dbReference>
<dbReference type="InterPro" id="IPR036291">
    <property type="entry name" value="NAD(P)-bd_dom_sf"/>
</dbReference>
<dbReference type="Proteomes" id="UP000186817">
    <property type="component" value="Unassembled WGS sequence"/>
</dbReference>
<dbReference type="EMBL" id="LSRX01000446">
    <property type="protein sequence ID" value="OLP97067.1"/>
    <property type="molecule type" value="Genomic_DNA"/>
</dbReference>
<evidence type="ECO:0000313" key="2">
    <source>
        <dbReference type="EMBL" id="OLP97067.1"/>
    </source>
</evidence>
<proteinExistence type="predicted"/>
<protein>
    <submittedName>
        <fullName evidence="2">Retinol dehydrogenase 14</fullName>
    </submittedName>
</protein>
<name>A0A1Q9DPH6_SYMMI</name>
<dbReference type="PANTHER" id="PTHR43157:SF31">
    <property type="entry name" value="PHOSPHATIDYLINOSITOL-GLYCAN BIOSYNTHESIS CLASS F PROTEIN"/>
    <property type="match status" value="1"/>
</dbReference>
<accession>A0A1Q9DPH6</accession>
<gene>
    <name evidence="2" type="primary">RDH14</name>
    <name evidence="2" type="ORF">AK812_SmicGene20614</name>
</gene>
<keyword evidence="1" id="KW-0560">Oxidoreductase</keyword>
<dbReference type="Gene3D" id="3.40.50.720">
    <property type="entry name" value="NAD(P)-binding Rossmann-like Domain"/>
    <property type="match status" value="1"/>
</dbReference>
<evidence type="ECO:0000256" key="1">
    <source>
        <dbReference type="ARBA" id="ARBA00023002"/>
    </source>
</evidence>
<dbReference type="OrthoDB" id="1274115at2759"/>
<dbReference type="GO" id="GO:0016491">
    <property type="term" value="F:oxidoreductase activity"/>
    <property type="evidence" value="ECO:0007669"/>
    <property type="project" value="UniProtKB-KW"/>
</dbReference>
<organism evidence="2 3">
    <name type="scientific">Symbiodinium microadriaticum</name>
    <name type="common">Dinoflagellate</name>
    <name type="synonym">Zooxanthella microadriatica</name>
    <dbReference type="NCBI Taxonomy" id="2951"/>
    <lineage>
        <taxon>Eukaryota</taxon>
        <taxon>Sar</taxon>
        <taxon>Alveolata</taxon>
        <taxon>Dinophyceae</taxon>
        <taxon>Suessiales</taxon>
        <taxon>Symbiodiniaceae</taxon>
        <taxon>Symbiodinium</taxon>
    </lineage>
</organism>
<sequence>MCAGEGPINKPQIWQYPALSSLCPVSCCQHGYNGFLKRWLCKREDGTSGSICASAWLIGWDAPANANRSSTAGISCRDDMAGKSWKSRFGLVDAAPAADFDKLGQDYEAAREAVSPSRVAAIPGSFCQAKPLQLTCRTVEADYHPFKAYARSKLANVLFTRALARRLSDKHIFANSCHPGGIMTNLPKHVQKSTEDNMGKGWRYYMDELMQLVMLTPPRGAVTQLYLASSPEIEEKGIRGQYFRNQAIHANPPKFSTEELEEKLWNISEKLVAEYL</sequence>
<comment type="caution">
    <text evidence="2">The sequence shown here is derived from an EMBL/GenBank/DDBJ whole genome shotgun (WGS) entry which is preliminary data.</text>
</comment>
<dbReference type="PANTHER" id="PTHR43157">
    <property type="entry name" value="PHOSPHATIDYLINOSITOL-GLYCAN BIOSYNTHESIS CLASS F PROTEIN-RELATED"/>
    <property type="match status" value="1"/>
</dbReference>
<evidence type="ECO:0000313" key="3">
    <source>
        <dbReference type="Proteomes" id="UP000186817"/>
    </source>
</evidence>
<keyword evidence="3" id="KW-1185">Reference proteome</keyword>
<reference evidence="2 3" key="1">
    <citation type="submission" date="2016-02" db="EMBL/GenBank/DDBJ databases">
        <title>Genome analysis of coral dinoflagellate symbionts highlights evolutionary adaptations to a symbiotic lifestyle.</title>
        <authorList>
            <person name="Aranda M."/>
            <person name="Li Y."/>
            <person name="Liew Y.J."/>
            <person name="Baumgarten S."/>
            <person name="Simakov O."/>
            <person name="Wilson M."/>
            <person name="Piel J."/>
            <person name="Ashoor H."/>
            <person name="Bougouffa S."/>
            <person name="Bajic V.B."/>
            <person name="Ryu T."/>
            <person name="Ravasi T."/>
            <person name="Bayer T."/>
            <person name="Micklem G."/>
            <person name="Kim H."/>
            <person name="Bhak J."/>
            <person name="Lajeunesse T.C."/>
            <person name="Voolstra C.R."/>
        </authorList>
    </citation>
    <scope>NUCLEOTIDE SEQUENCE [LARGE SCALE GENOMIC DNA]</scope>
    <source>
        <strain evidence="2 3">CCMP2467</strain>
    </source>
</reference>
<dbReference type="AlphaFoldDB" id="A0A1Q9DPH6"/>